<dbReference type="OrthoDB" id="196633at2759"/>
<keyword evidence="1" id="KW-0812">Transmembrane</keyword>
<dbReference type="InterPro" id="IPR019634">
    <property type="entry name" value="Uncharacterised_Ycf49"/>
</dbReference>
<dbReference type="PANTHER" id="PTHR33833:SF3">
    <property type="entry name" value="YCF49-LIKE PROTEIN"/>
    <property type="match status" value="1"/>
</dbReference>
<keyword evidence="3" id="KW-1185">Reference proteome</keyword>
<feature type="transmembrane region" description="Helical" evidence="1">
    <location>
        <begin position="190"/>
        <end position="211"/>
    </location>
</feature>
<protein>
    <submittedName>
        <fullName evidence="2">Predicted protein</fullName>
    </submittedName>
</protein>
<gene>
    <name evidence="2" type="ORF">MICPUCDRAFT_51789</name>
</gene>
<evidence type="ECO:0000313" key="2">
    <source>
        <dbReference type="EMBL" id="EEH53712.1"/>
    </source>
</evidence>
<dbReference type="Proteomes" id="UP000001876">
    <property type="component" value="Unassembled WGS sequence"/>
</dbReference>
<organism evidence="3">
    <name type="scientific">Micromonas pusilla (strain CCMP1545)</name>
    <name type="common">Picoplanktonic green alga</name>
    <dbReference type="NCBI Taxonomy" id="564608"/>
    <lineage>
        <taxon>Eukaryota</taxon>
        <taxon>Viridiplantae</taxon>
        <taxon>Chlorophyta</taxon>
        <taxon>Mamiellophyceae</taxon>
        <taxon>Mamiellales</taxon>
        <taxon>Mamiellaceae</taxon>
        <taxon>Micromonas</taxon>
    </lineage>
</organism>
<proteinExistence type="predicted"/>
<dbReference type="eggNOG" id="ENOG502S883">
    <property type="taxonomic scope" value="Eukaryota"/>
</dbReference>
<dbReference type="Pfam" id="PF10693">
    <property type="entry name" value="DUF2499"/>
    <property type="match status" value="1"/>
</dbReference>
<feature type="transmembrane region" description="Helical" evidence="1">
    <location>
        <begin position="12"/>
        <end position="34"/>
    </location>
</feature>
<dbReference type="AlphaFoldDB" id="C1N1Z5"/>
<dbReference type="PANTHER" id="PTHR33833">
    <property type="entry name" value="NUCLEOLAR-LIKE PROTEIN-RELATED"/>
    <property type="match status" value="1"/>
</dbReference>
<dbReference type="GeneID" id="9687440"/>
<dbReference type="PROSITE" id="PS51257">
    <property type="entry name" value="PROKAR_LIPOPROTEIN"/>
    <property type="match status" value="1"/>
</dbReference>
<sequence length="281" mass="29575">MERPSGNREWRSLSYAMTPFLASAFSACAFHLFYNAPAINALVPLQALATFGGNVGCAVAAYRISNFNGAVDSASARASDDGESTANRRQKPSWAPTPNVFFPVKLGVSSVLAACVVKYGSLAAPAHAFLSTPTYPKALACIFIPTLAWSAVVFGGDAIASGGNEKKDSDSFWSELSMEKVKTYGKSGTIAYVVVELAFWAIAFPAAVAWYRVADGQWLDLSDPADKAKLVGAGAVFINGVRALVPLRLASAIALAPYVEEVLGGGGGEDEEEEEDSNTNT</sequence>
<keyword evidence="1" id="KW-0472">Membrane</keyword>
<dbReference type="EMBL" id="GG663745">
    <property type="protein sequence ID" value="EEH53712.1"/>
    <property type="molecule type" value="Genomic_DNA"/>
</dbReference>
<evidence type="ECO:0000256" key="1">
    <source>
        <dbReference type="SAM" id="Phobius"/>
    </source>
</evidence>
<evidence type="ECO:0000313" key="3">
    <source>
        <dbReference type="Proteomes" id="UP000001876"/>
    </source>
</evidence>
<name>C1N1Z5_MICPC</name>
<keyword evidence="1" id="KW-1133">Transmembrane helix</keyword>
<dbReference type="RefSeq" id="XP_003062000.1">
    <property type="nucleotide sequence ID" value="XM_003061954.1"/>
</dbReference>
<reference evidence="2 3" key="1">
    <citation type="journal article" date="2009" name="Science">
        <title>Green evolution and dynamic adaptations revealed by genomes of the marine picoeukaryotes Micromonas.</title>
        <authorList>
            <person name="Worden A.Z."/>
            <person name="Lee J.H."/>
            <person name="Mock T."/>
            <person name="Rouze P."/>
            <person name="Simmons M.P."/>
            <person name="Aerts A.L."/>
            <person name="Allen A.E."/>
            <person name="Cuvelier M.L."/>
            <person name="Derelle E."/>
            <person name="Everett M.V."/>
            <person name="Foulon E."/>
            <person name="Grimwood J."/>
            <person name="Gundlach H."/>
            <person name="Henrissat B."/>
            <person name="Napoli C."/>
            <person name="McDonald S.M."/>
            <person name="Parker M.S."/>
            <person name="Rombauts S."/>
            <person name="Salamov A."/>
            <person name="Von Dassow P."/>
            <person name="Badger J.H."/>
            <person name="Coutinho P.M."/>
            <person name="Demir E."/>
            <person name="Dubchak I."/>
            <person name="Gentemann C."/>
            <person name="Eikrem W."/>
            <person name="Gready J.E."/>
            <person name="John U."/>
            <person name="Lanier W."/>
            <person name="Lindquist E.A."/>
            <person name="Lucas S."/>
            <person name="Mayer K.F."/>
            <person name="Moreau H."/>
            <person name="Not F."/>
            <person name="Otillar R."/>
            <person name="Panaud O."/>
            <person name="Pangilinan J."/>
            <person name="Paulsen I."/>
            <person name="Piegu B."/>
            <person name="Poliakov A."/>
            <person name="Robbens S."/>
            <person name="Schmutz J."/>
            <person name="Toulza E."/>
            <person name="Wyss T."/>
            <person name="Zelensky A."/>
            <person name="Zhou K."/>
            <person name="Armbrust E.V."/>
            <person name="Bhattacharya D."/>
            <person name="Goodenough U.W."/>
            <person name="Van de Peer Y."/>
            <person name="Grigoriev I.V."/>
        </authorList>
    </citation>
    <scope>NUCLEOTIDE SEQUENCE [LARGE SCALE GENOMIC DNA]</scope>
    <source>
        <strain evidence="2 3">CCMP1545</strain>
    </source>
</reference>
<dbReference type="KEGG" id="mpp:MICPUCDRAFT_51789"/>
<accession>C1N1Z5</accession>
<feature type="transmembrane region" description="Helical" evidence="1">
    <location>
        <begin position="138"/>
        <end position="160"/>
    </location>
</feature>